<dbReference type="SUPFAM" id="SSF88659">
    <property type="entry name" value="Sigma3 and sigma4 domains of RNA polymerase sigma factors"/>
    <property type="match status" value="1"/>
</dbReference>
<evidence type="ECO:0000256" key="2">
    <source>
        <dbReference type="ARBA" id="ARBA00023015"/>
    </source>
</evidence>
<evidence type="ECO:0000256" key="4">
    <source>
        <dbReference type="ARBA" id="ARBA00023163"/>
    </source>
</evidence>
<evidence type="ECO:0000313" key="6">
    <source>
        <dbReference type="EMBL" id="WOT01994.1"/>
    </source>
</evidence>
<dbReference type="PANTHER" id="PTHR34294">
    <property type="entry name" value="TRANSCRIPTIONAL REGULATOR-RELATED"/>
    <property type="match status" value="1"/>
</dbReference>
<gene>
    <name evidence="6" type="ORF">CYJ47_12200</name>
</gene>
<evidence type="ECO:0000256" key="3">
    <source>
        <dbReference type="ARBA" id="ARBA00023125"/>
    </source>
</evidence>
<dbReference type="EMBL" id="CP136958">
    <property type="protein sequence ID" value="WOT01994.1"/>
    <property type="molecule type" value="Genomic_DNA"/>
</dbReference>
<dbReference type="Gene3D" id="1.10.10.10">
    <property type="entry name" value="Winged helix-like DNA-binding domain superfamily/Winged helix DNA-binding domain"/>
    <property type="match status" value="1"/>
</dbReference>
<reference evidence="6" key="1">
    <citation type="submission" date="2017-12" db="EMBL/GenBank/DDBJ databases">
        <authorList>
            <person name="Thomas-White K."/>
            <person name="Wolfe A.J."/>
        </authorList>
    </citation>
    <scope>NUCLEOTIDE SEQUENCE</scope>
    <source>
        <strain evidence="6">UMB0763</strain>
    </source>
</reference>
<dbReference type="InterPro" id="IPR051054">
    <property type="entry name" value="SorC_transcr_regulators"/>
</dbReference>
<keyword evidence="4" id="KW-0804">Transcription</keyword>
<dbReference type="SUPFAM" id="SSF100950">
    <property type="entry name" value="NagB/RpiA/CoA transferase-like"/>
    <property type="match status" value="1"/>
</dbReference>
<evidence type="ECO:0000256" key="1">
    <source>
        <dbReference type="ARBA" id="ARBA00010466"/>
    </source>
</evidence>
<sequence length="324" mass="35187">MEIGADRKHVELLLQVARLYYVDNLTQQEIAREIGYSRSTVSRLLEFARESGVVRISIAHPLERQIYLEKAVSKHLPVEFIRVTNPGTENPINSVGKTAAEVLVEMSKNAKVLAVGNGRTVAATASAMPQVHRSDCTVVQMLGSIPGGGRLEFGRDSPTICNQIAHRFGAFSARMSVPLFVASPELQKGLLREERVATTLTLASRADLAIVGVANVDLVPGEANSLTPFLNSEFLEIVRRKGAVGHILDQLYDKDGNEIKTSFSERTIALSLASLRRIPIRIGVACGQEKTHAIISAINGGLINALITDENTARSILDALKRGF</sequence>
<dbReference type="Pfam" id="PF04198">
    <property type="entry name" value="Sugar-bind"/>
    <property type="match status" value="1"/>
</dbReference>
<dbReference type="Gene3D" id="3.40.50.1360">
    <property type="match status" value="1"/>
</dbReference>
<evidence type="ECO:0000259" key="5">
    <source>
        <dbReference type="PROSITE" id="PS50943"/>
    </source>
</evidence>
<name>A0AAF0YRG6_9CORY</name>
<dbReference type="GO" id="GO:0006352">
    <property type="term" value="P:DNA-templated transcription initiation"/>
    <property type="evidence" value="ECO:0007669"/>
    <property type="project" value="InterPro"/>
</dbReference>
<dbReference type="RefSeq" id="WP_101678482.1">
    <property type="nucleotide sequence ID" value="NZ_CAUPGZ010000018.1"/>
</dbReference>
<protein>
    <submittedName>
        <fullName evidence="6">Sugar-binding transcriptional regulator</fullName>
    </submittedName>
</protein>
<reference evidence="6" key="2">
    <citation type="submission" date="2023-10" db="EMBL/GenBank/DDBJ databases">
        <authorList>
            <person name="Choi B."/>
        </authorList>
    </citation>
    <scope>NUCLEOTIDE SEQUENCE</scope>
    <source>
        <strain evidence="6">UMB0763</strain>
    </source>
</reference>
<dbReference type="Pfam" id="PF04545">
    <property type="entry name" value="Sigma70_r4"/>
    <property type="match status" value="1"/>
</dbReference>
<dbReference type="InterPro" id="IPR007324">
    <property type="entry name" value="Sugar-bd_dom_put"/>
</dbReference>
<dbReference type="GO" id="GO:0003677">
    <property type="term" value="F:DNA binding"/>
    <property type="evidence" value="ECO:0007669"/>
    <property type="project" value="UniProtKB-KW"/>
</dbReference>
<keyword evidence="3" id="KW-0238">DNA-binding</keyword>
<dbReference type="Proteomes" id="UP000234560">
    <property type="component" value="Chromosome"/>
</dbReference>
<dbReference type="GO" id="GO:0003700">
    <property type="term" value="F:DNA-binding transcription factor activity"/>
    <property type="evidence" value="ECO:0007669"/>
    <property type="project" value="InterPro"/>
</dbReference>
<dbReference type="PROSITE" id="PS50943">
    <property type="entry name" value="HTH_CROC1"/>
    <property type="match status" value="1"/>
</dbReference>
<feature type="domain" description="HTH cro/C1-type" evidence="5">
    <location>
        <begin position="24"/>
        <end position="44"/>
    </location>
</feature>
<dbReference type="KEGG" id="cpyr:CYJ47_12200"/>
<dbReference type="InterPro" id="IPR013324">
    <property type="entry name" value="RNA_pol_sigma_r3/r4-like"/>
</dbReference>
<dbReference type="GO" id="GO:0030246">
    <property type="term" value="F:carbohydrate binding"/>
    <property type="evidence" value="ECO:0007669"/>
    <property type="project" value="InterPro"/>
</dbReference>
<dbReference type="InterPro" id="IPR036388">
    <property type="entry name" value="WH-like_DNA-bd_sf"/>
</dbReference>
<dbReference type="PANTHER" id="PTHR34294:SF1">
    <property type="entry name" value="TRANSCRIPTIONAL REGULATOR LSRR"/>
    <property type="match status" value="1"/>
</dbReference>
<accession>A0AAF0YRG6</accession>
<dbReference type="AlphaFoldDB" id="A0AAF0YRG6"/>
<keyword evidence="2" id="KW-0805">Transcription regulation</keyword>
<comment type="similarity">
    <text evidence="1">Belongs to the SorC transcriptional regulatory family.</text>
</comment>
<evidence type="ECO:0000313" key="7">
    <source>
        <dbReference type="Proteomes" id="UP000234560"/>
    </source>
</evidence>
<dbReference type="InterPro" id="IPR007630">
    <property type="entry name" value="RNA_pol_sigma70_r4"/>
</dbReference>
<dbReference type="InterPro" id="IPR001387">
    <property type="entry name" value="Cro/C1-type_HTH"/>
</dbReference>
<organism evidence="6 7">
    <name type="scientific">Corynebacterium pyruviciproducens</name>
    <dbReference type="NCBI Taxonomy" id="598660"/>
    <lineage>
        <taxon>Bacteria</taxon>
        <taxon>Bacillati</taxon>
        <taxon>Actinomycetota</taxon>
        <taxon>Actinomycetes</taxon>
        <taxon>Mycobacteriales</taxon>
        <taxon>Corynebacteriaceae</taxon>
        <taxon>Corynebacterium</taxon>
    </lineage>
</organism>
<proteinExistence type="inferred from homology"/>
<dbReference type="InterPro" id="IPR037171">
    <property type="entry name" value="NagB/RpiA_transferase-like"/>
</dbReference>